<dbReference type="Proteomes" id="UP001152622">
    <property type="component" value="Chromosome 17"/>
</dbReference>
<dbReference type="PRINTS" id="PR00501">
    <property type="entry name" value="KELCHREPEAT"/>
</dbReference>
<sequence>MVAAAADSRSYARFPVLIFTGRNQELTAALGVSINATTPAALDAMDIPAKCRQENSPLDMVYWEGWSADDPTCPVERFSAEYNECRATAPMVRLRDDAPVCALGGLIYMVGGHDDVTCLSSVEKYDPETNLWSGDAAPLSRPRSKVCLVQMEGYLYALGGHDGTTCTNTVERYDPSQNMWMKLPPMRTRRSGAAAAVLGGHLYVMGGSDDDGPLNSVERYSPLDGCWTTCPPMHTPRENPGCAVFLGHIYVAGGRDELLLELSTAERFDPENFSWSPVKCMNSKRHQVSLMVFNGSLLAVGGSDGITNLKTMERYDHETNSWRHFGSTKSRHPGGHVVLVKAVSNIASIC</sequence>
<dbReference type="InterPro" id="IPR015915">
    <property type="entry name" value="Kelch-typ_b-propeller"/>
</dbReference>
<dbReference type="SMART" id="SM00612">
    <property type="entry name" value="Kelch"/>
    <property type="match status" value="5"/>
</dbReference>
<dbReference type="EMBL" id="JAINUF010000017">
    <property type="protein sequence ID" value="KAJ8339063.1"/>
    <property type="molecule type" value="Genomic_DNA"/>
</dbReference>
<evidence type="ECO:0008006" key="5">
    <source>
        <dbReference type="Google" id="ProtNLM"/>
    </source>
</evidence>
<proteinExistence type="predicted"/>
<evidence type="ECO:0000313" key="4">
    <source>
        <dbReference type="Proteomes" id="UP001152622"/>
    </source>
</evidence>
<evidence type="ECO:0000256" key="1">
    <source>
        <dbReference type="ARBA" id="ARBA00022441"/>
    </source>
</evidence>
<accession>A0A9Q1EHT5</accession>
<reference evidence="3" key="1">
    <citation type="journal article" date="2023" name="Science">
        <title>Genome structures resolve the early diversification of teleost fishes.</title>
        <authorList>
            <person name="Parey E."/>
            <person name="Louis A."/>
            <person name="Montfort J."/>
            <person name="Bouchez O."/>
            <person name="Roques C."/>
            <person name="Iampietro C."/>
            <person name="Lluch J."/>
            <person name="Castinel A."/>
            <person name="Donnadieu C."/>
            <person name="Desvignes T."/>
            <person name="Floi Bucao C."/>
            <person name="Jouanno E."/>
            <person name="Wen M."/>
            <person name="Mejri S."/>
            <person name="Dirks R."/>
            <person name="Jansen H."/>
            <person name="Henkel C."/>
            <person name="Chen W.J."/>
            <person name="Zahm M."/>
            <person name="Cabau C."/>
            <person name="Klopp C."/>
            <person name="Thompson A.W."/>
            <person name="Robinson-Rechavi M."/>
            <person name="Braasch I."/>
            <person name="Lecointre G."/>
            <person name="Bobe J."/>
            <person name="Postlethwait J.H."/>
            <person name="Berthelot C."/>
            <person name="Roest Crollius H."/>
            <person name="Guiguen Y."/>
        </authorList>
    </citation>
    <scope>NUCLEOTIDE SEQUENCE</scope>
    <source>
        <strain evidence="3">WJC10195</strain>
    </source>
</reference>
<dbReference type="PANTHER" id="PTHR24412:SF441">
    <property type="entry name" value="KELCH-LIKE PROTEIN 28"/>
    <property type="match status" value="1"/>
</dbReference>
<dbReference type="Pfam" id="PF24681">
    <property type="entry name" value="Kelch_KLHDC2_KLHL20_DRC7"/>
    <property type="match status" value="1"/>
</dbReference>
<protein>
    <recommendedName>
        <fullName evidence="5">Kelch-like protein diablo</fullName>
    </recommendedName>
</protein>
<dbReference type="PANTHER" id="PTHR24412">
    <property type="entry name" value="KELCH PROTEIN"/>
    <property type="match status" value="1"/>
</dbReference>
<evidence type="ECO:0000313" key="3">
    <source>
        <dbReference type="EMBL" id="KAJ8339063.1"/>
    </source>
</evidence>
<keyword evidence="1" id="KW-0880">Kelch repeat</keyword>
<dbReference type="InterPro" id="IPR006652">
    <property type="entry name" value="Kelch_1"/>
</dbReference>
<dbReference type="Gene3D" id="2.120.10.80">
    <property type="entry name" value="Kelch-type beta propeller"/>
    <property type="match status" value="1"/>
</dbReference>
<comment type="caution">
    <text evidence="3">The sequence shown here is derived from an EMBL/GenBank/DDBJ whole genome shotgun (WGS) entry which is preliminary data.</text>
</comment>
<organism evidence="3 4">
    <name type="scientific">Synaphobranchus kaupii</name>
    <name type="common">Kaup's arrowtooth eel</name>
    <dbReference type="NCBI Taxonomy" id="118154"/>
    <lineage>
        <taxon>Eukaryota</taxon>
        <taxon>Metazoa</taxon>
        <taxon>Chordata</taxon>
        <taxon>Craniata</taxon>
        <taxon>Vertebrata</taxon>
        <taxon>Euteleostomi</taxon>
        <taxon>Actinopterygii</taxon>
        <taxon>Neopterygii</taxon>
        <taxon>Teleostei</taxon>
        <taxon>Anguilliformes</taxon>
        <taxon>Synaphobranchidae</taxon>
        <taxon>Synaphobranchus</taxon>
    </lineage>
</organism>
<dbReference type="OrthoDB" id="45365at2759"/>
<name>A0A9Q1EHT5_SYNKA</name>
<gene>
    <name evidence="3" type="ORF">SKAU_G00358490</name>
</gene>
<dbReference type="SUPFAM" id="SSF117281">
    <property type="entry name" value="Kelch motif"/>
    <property type="match status" value="1"/>
</dbReference>
<dbReference type="AlphaFoldDB" id="A0A9Q1EHT5"/>
<keyword evidence="4" id="KW-1185">Reference proteome</keyword>
<keyword evidence="2" id="KW-0677">Repeat</keyword>
<evidence type="ECO:0000256" key="2">
    <source>
        <dbReference type="ARBA" id="ARBA00022737"/>
    </source>
</evidence>